<dbReference type="Pfam" id="PF05175">
    <property type="entry name" value="MTS"/>
    <property type="match status" value="1"/>
</dbReference>
<evidence type="ECO:0000256" key="5">
    <source>
        <dbReference type="ARBA" id="ARBA00022694"/>
    </source>
</evidence>
<dbReference type="HAMAP" id="MF_01872">
    <property type="entry name" value="tRNA_methyltr_YfiC"/>
    <property type="match status" value="1"/>
</dbReference>
<evidence type="ECO:0000256" key="4">
    <source>
        <dbReference type="ARBA" id="ARBA00022691"/>
    </source>
</evidence>
<keyword evidence="4 6" id="KW-0949">S-adenosyl-L-methionine</keyword>
<keyword evidence="9" id="KW-1185">Reference proteome</keyword>
<gene>
    <name evidence="8" type="ORF">ACFO6W_11285</name>
</gene>
<dbReference type="RefSeq" id="WP_379996426.1">
    <property type="nucleotide sequence ID" value="NZ_JBHSGN010000071.1"/>
</dbReference>
<dbReference type="Gene3D" id="3.40.50.150">
    <property type="entry name" value="Vaccinia Virus protein VP39"/>
    <property type="match status" value="1"/>
</dbReference>
<dbReference type="EC" id="2.1.1.223" evidence="6"/>
<reference evidence="9" key="1">
    <citation type="journal article" date="2019" name="Int. J. Syst. Evol. Microbiol.">
        <title>The Global Catalogue of Microorganisms (GCM) 10K type strain sequencing project: providing services to taxonomists for standard genome sequencing and annotation.</title>
        <authorList>
            <consortium name="The Broad Institute Genomics Platform"/>
            <consortium name="The Broad Institute Genome Sequencing Center for Infectious Disease"/>
            <person name="Wu L."/>
            <person name="Ma J."/>
        </authorList>
    </citation>
    <scope>NUCLEOTIDE SEQUENCE [LARGE SCALE GENOMIC DNA]</scope>
    <source>
        <strain evidence="9">CCUG 66188</strain>
    </source>
</reference>
<comment type="similarity">
    <text evidence="6">Belongs to the methyltransferase superfamily. tRNA (adenine-N(6)-)-methyltransferase family.</text>
</comment>
<name>A0ABV9KXH8_9BACT</name>
<comment type="function">
    <text evidence="6">Specifically methylates the adenine in position 37 of tRNA(1)(Val) (anticodon cmo5UAC).</text>
</comment>
<evidence type="ECO:0000256" key="6">
    <source>
        <dbReference type="HAMAP-Rule" id="MF_01872"/>
    </source>
</evidence>
<evidence type="ECO:0000313" key="8">
    <source>
        <dbReference type="EMBL" id="MFC4674281.1"/>
    </source>
</evidence>
<keyword evidence="5 6" id="KW-0819">tRNA processing</keyword>
<dbReference type="GO" id="GO:0008168">
    <property type="term" value="F:methyltransferase activity"/>
    <property type="evidence" value="ECO:0007669"/>
    <property type="project" value="UniProtKB-KW"/>
</dbReference>
<dbReference type="Proteomes" id="UP001596023">
    <property type="component" value="Unassembled WGS sequence"/>
</dbReference>
<protein>
    <recommendedName>
        <fullName evidence="6">tRNA1(Val) (adenine(37)-N6)-methyltransferase</fullName>
        <ecNumber evidence="6">2.1.1.223</ecNumber>
    </recommendedName>
    <alternativeName>
        <fullName evidence="6">tRNA m6A37 methyltransferase</fullName>
    </alternativeName>
</protein>
<keyword evidence="1 6" id="KW-0963">Cytoplasm</keyword>
<dbReference type="PANTHER" id="PTHR47739:SF1">
    <property type="entry name" value="TRNA1(VAL) (ADENINE(37)-N6)-METHYLTRANSFERASE"/>
    <property type="match status" value="1"/>
</dbReference>
<evidence type="ECO:0000256" key="2">
    <source>
        <dbReference type="ARBA" id="ARBA00022603"/>
    </source>
</evidence>
<sequence>MPNPYFKFKQFTIYHNLCAMKVGTDGVLLGAWTNIPEAKKALDIGTGTGLIALMLAQRDNKLCINAIDIDSNAIEQAKENIRQSPFFSQIHILGSSLQDFRLCGQQYDLIVSNPPFFIQSLKSPHDGRTLARHTDSLSSDELLEISAALLTDNGKLSIIYPFGHKETLFSLSKKHNLYPSRVTNVYPTPVSLPKRVLIEFSKTELPLIETNLIIEKDRHVYSDEFTGLVKNFYLKM</sequence>
<comment type="subcellular location">
    <subcellularLocation>
        <location evidence="6">Cytoplasm</location>
    </subcellularLocation>
</comment>
<comment type="catalytic activity">
    <reaction evidence="6">
        <text>adenosine(37) in tRNA1(Val) + S-adenosyl-L-methionine = N(6)-methyladenosine(37) in tRNA1(Val) + S-adenosyl-L-homocysteine + H(+)</text>
        <dbReference type="Rhea" id="RHEA:43160"/>
        <dbReference type="Rhea" id="RHEA-COMP:10369"/>
        <dbReference type="Rhea" id="RHEA-COMP:10370"/>
        <dbReference type="ChEBI" id="CHEBI:15378"/>
        <dbReference type="ChEBI" id="CHEBI:57856"/>
        <dbReference type="ChEBI" id="CHEBI:59789"/>
        <dbReference type="ChEBI" id="CHEBI:74411"/>
        <dbReference type="ChEBI" id="CHEBI:74449"/>
        <dbReference type="EC" id="2.1.1.223"/>
    </reaction>
</comment>
<dbReference type="PROSITE" id="PS00092">
    <property type="entry name" value="N6_MTASE"/>
    <property type="match status" value="1"/>
</dbReference>
<accession>A0ABV9KXH8</accession>
<dbReference type="InterPro" id="IPR050210">
    <property type="entry name" value="tRNA_Adenine-N(6)_MTase"/>
</dbReference>
<keyword evidence="3 6" id="KW-0808">Transferase</keyword>
<dbReference type="CDD" id="cd02440">
    <property type="entry name" value="AdoMet_MTases"/>
    <property type="match status" value="1"/>
</dbReference>
<proteinExistence type="inferred from homology"/>
<evidence type="ECO:0000256" key="1">
    <source>
        <dbReference type="ARBA" id="ARBA00022490"/>
    </source>
</evidence>
<dbReference type="GO" id="GO:0032259">
    <property type="term" value="P:methylation"/>
    <property type="evidence" value="ECO:0007669"/>
    <property type="project" value="UniProtKB-KW"/>
</dbReference>
<evidence type="ECO:0000256" key="3">
    <source>
        <dbReference type="ARBA" id="ARBA00022679"/>
    </source>
</evidence>
<organism evidence="8 9">
    <name type="scientific">Dysgonomonas termitidis</name>
    <dbReference type="NCBI Taxonomy" id="1516126"/>
    <lineage>
        <taxon>Bacteria</taxon>
        <taxon>Pseudomonadati</taxon>
        <taxon>Bacteroidota</taxon>
        <taxon>Bacteroidia</taxon>
        <taxon>Bacteroidales</taxon>
        <taxon>Dysgonomonadaceae</taxon>
        <taxon>Dysgonomonas</taxon>
    </lineage>
</organism>
<dbReference type="PANTHER" id="PTHR47739">
    <property type="entry name" value="TRNA1(VAL) (ADENINE(37)-N6)-METHYLTRANSFERASE"/>
    <property type="match status" value="1"/>
</dbReference>
<dbReference type="InterPro" id="IPR002052">
    <property type="entry name" value="DNA_methylase_N6_adenine_CS"/>
</dbReference>
<dbReference type="InterPro" id="IPR007848">
    <property type="entry name" value="Small_mtfrase_dom"/>
</dbReference>
<dbReference type="SUPFAM" id="SSF53335">
    <property type="entry name" value="S-adenosyl-L-methionine-dependent methyltransferases"/>
    <property type="match status" value="1"/>
</dbReference>
<dbReference type="InterPro" id="IPR029063">
    <property type="entry name" value="SAM-dependent_MTases_sf"/>
</dbReference>
<comment type="caution">
    <text evidence="8">The sequence shown here is derived from an EMBL/GenBank/DDBJ whole genome shotgun (WGS) entry which is preliminary data.</text>
</comment>
<evidence type="ECO:0000259" key="7">
    <source>
        <dbReference type="Pfam" id="PF05175"/>
    </source>
</evidence>
<feature type="domain" description="Methyltransferase small" evidence="7">
    <location>
        <begin position="35"/>
        <end position="158"/>
    </location>
</feature>
<dbReference type="EMBL" id="JBHSGN010000071">
    <property type="protein sequence ID" value="MFC4674281.1"/>
    <property type="molecule type" value="Genomic_DNA"/>
</dbReference>
<dbReference type="InterPro" id="IPR022882">
    <property type="entry name" value="tRNA_adenine-N6_MeTrfase"/>
</dbReference>
<keyword evidence="2 6" id="KW-0489">Methyltransferase</keyword>
<evidence type="ECO:0000313" key="9">
    <source>
        <dbReference type="Proteomes" id="UP001596023"/>
    </source>
</evidence>